<comment type="caution">
    <text evidence="6">The sequence shown here is derived from an EMBL/GenBank/DDBJ whole genome shotgun (WGS) entry which is preliminary data.</text>
</comment>
<dbReference type="PANTHER" id="PTHR30290:SF9">
    <property type="entry name" value="OLIGOPEPTIDE-BINDING PROTEIN APPA"/>
    <property type="match status" value="1"/>
</dbReference>
<evidence type="ECO:0000256" key="1">
    <source>
        <dbReference type="ARBA" id="ARBA00005695"/>
    </source>
</evidence>
<dbReference type="CDD" id="cd00995">
    <property type="entry name" value="PBP2_NikA_DppA_OppA_like"/>
    <property type="match status" value="1"/>
</dbReference>
<proteinExistence type="inferred from homology"/>
<evidence type="ECO:0000259" key="5">
    <source>
        <dbReference type="Pfam" id="PF00496"/>
    </source>
</evidence>
<dbReference type="PIRSF" id="PIRSF002741">
    <property type="entry name" value="MppA"/>
    <property type="match status" value="1"/>
</dbReference>
<dbReference type="InterPro" id="IPR000914">
    <property type="entry name" value="SBP_5_dom"/>
</dbReference>
<organism evidence="6 7">
    <name type="scientific">Chromohalobacter sarecensis</name>
    <dbReference type="NCBI Taxonomy" id="245294"/>
    <lineage>
        <taxon>Bacteria</taxon>
        <taxon>Pseudomonadati</taxon>
        <taxon>Pseudomonadota</taxon>
        <taxon>Gammaproteobacteria</taxon>
        <taxon>Oceanospirillales</taxon>
        <taxon>Halomonadaceae</taxon>
        <taxon>Chromohalobacter</taxon>
    </lineage>
</organism>
<dbReference type="InterPro" id="IPR030678">
    <property type="entry name" value="Peptide/Ni-bd"/>
</dbReference>
<dbReference type="RefSeq" id="WP_246973745.1">
    <property type="nucleotide sequence ID" value="NZ_JAKGAN010000005.1"/>
</dbReference>
<evidence type="ECO:0000256" key="3">
    <source>
        <dbReference type="ARBA" id="ARBA00022729"/>
    </source>
</evidence>
<feature type="signal peptide" evidence="4">
    <location>
        <begin position="1"/>
        <end position="23"/>
    </location>
</feature>
<evidence type="ECO:0000313" key="7">
    <source>
        <dbReference type="Proteomes" id="UP001596030"/>
    </source>
</evidence>
<sequence>MNNKLKGFALTALSVAISTQAVAQDTPQSGGDIIVTYQNNVATLDPAIGYDWQNWSMIKSLFDGLMDYEPGTTELKTDLAKDYAISEDGLTYTFHLREGVKFHNGREMVASDVKYSLERTINPETQSPGAGFFSSIEGFDEVASGDATELSGITTPDDYTVKIQLSAPDAAFLHIMALNFASVVPKESVEKWGRDFGKHPVGTGAFALEDWSLGQRLTFVKNDDYYRDGIPYLDQIDFEIGQEPNVALMRLQRGEVDIAGDGIPPAQFLQFRNDPEFKELMVSGNQLHTGYLTMNVTMPPLDDVKVRRAINMAINKERIVRIINGRAIPANQPLPPAMPGYDKDYEGYPYDVQKAKALLEEAGFGDGFDTEIYVMNTDPQPRIAQAIQQDLAQIGVRAEIKSLAQANVIAAGGDKDQAPMVWSGGMAWIADFPDPSNFWGPILGCEGAVPGGWNWAWYCNEELDAEAEAADAMVAPDQQEARAERWGEIFTSAMDDAPWVPIFNEKRFTVHSARMGGDDALYVDPVHVPVNYDYIWVK</sequence>
<evidence type="ECO:0000313" key="6">
    <source>
        <dbReference type="EMBL" id="MFC4539079.1"/>
    </source>
</evidence>
<dbReference type="PANTHER" id="PTHR30290">
    <property type="entry name" value="PERIPLASMIC BINDING COMPONENT OF ABC TRANSPORTER"/>
    <property type="match status" value="1"/>
</dbReference>
<dbReference type="Gene3D" id="3.40.190.10">
    <property type="entry name" value="Periplasmic binding protein-like II"/>
    <property type="match status" value="1"/>
</dbReference>
<reference evidence="7" key="1">
    <citation type="journal article" date="2019" name="Int. J. Syst. Evol. Microbiol.">
        <title>The Global Catalogue of Microorganisms (GCM) 10K type strain sequencing project: providing services to taxonomists for standard genome sequencing and annotation.</title>
        <authorList>
            <consortium name="The Broad Institute Genomics Platform"/>
            <consortium name="The Broad Institute Genome Sequencing Center for Infectious Disease"/>
            <person name="Wu L."/>
            <person name="Ma J."/>
        </authorList>
    </citation>
    <scope>NUCLEOTIDE SEQUENCE [LARGE SCALE GENOMIC DNA]</scope>
    <source>
        <strain evidence="7">CGMCC 1.12121</strain>
    </source>
</reference>
<dbReference type="Pfam" id="PF00496">
    <property type="entry name" value="SBP_bac_5"/>
    <property type="match status" value="1"/>
</dbReference>
<keyword evidence="3 4" id="KW-0732">Signal</keyword>
<feature type="chain" id="PRO_5045809838" evidence="4">
    <location>
        <begin position="24"/>
        <end position="538"/>
    </location>
</feature>
<comment type="similarity">
    <text evidence="1">Belongs to the bacterial solute-binding protein 5 family.</text>
</comment>
<dbReference type="PROSITE" id="PS01040">
    <property type="entry name" value="SBP_BACTERIAL_5"/>
    <property type="match status" value="1"/>
</dbReference>
<dbReference type="InterPro" id="IPR039424">
    <property type="entry name" value="SBP_5"/>
</dbReference>
<dbReference type="EMBL" id="JBHSEU010000016">
    <property type="protein sequence ID" value="MFC4539079.1"/>
    <property type="molecule type" value="Genomic_DNA"/>
</dbReference>
<keyword evidence="2" id="KW-0813">Transport</keyword>
<evidence type="ECO:0000256" key="4">
    <source>
        <dbReference type="SAM" id="SignalP"/>
    </source>
</evidence>
<dbReference type="SUPFAM" id="SSF53850">
    <property type="entry name" value="Periplasmic binding protein-like II"/>
    <property type="match status" value="1"/>
</dbReference>
<feature type="domain" description="Solute-binding protein family 5" evidence="5">
    <location>
        <begin position="74"/>
        <end position="447"/>
    </location>
</feature>
<evidence type="ECO:0000256" key="2">
    <source>
        <dbReference type="ARBA" id="ARBA00022448"/>
    </source>
</evidence>
<accession>A0ABV9D0W9</accession>
<gene>
    <name evidence="6" type="ORF">ACFO0U_09865</name>
</gene>
<keyword evidence="7" id="KW-1185">Reference proteome</keyword>
<protein>
    <submittedName>
        <fullName evidence="6">ABC transporter substrate-binding protein</fullName>
    </submittedName>
</protein>
<name>A0ABV9D0W9_9GAMM</name>
<dbReference type="Gene3D" id="3.10.105.10">
    <property type="entry name" value="Dipeptide-binding Protein, Domain 3"/>
    <property type="match status" value="1"/>
</dbReference>
<dbReference type="Proteomes" id="UP001596030">
    <property type="component" value="Unassembled WGS sequence"/>
</dbReference>
<dbReference type="InterPro" id="IPR023765">
    <property type="entry name" value="SBP_5_CS"/>
</dbReference>